<evidence type="ECO:0000313" key="7">
    <source>
        <dbReference type="Proteomes" id="UP000308197"/>
    </source>
</evidence>
<reference evidence="6 7" key="1">
    <citation type="journal article" date="2019" name="Nat. Ecol. Evol.">
        <title>Megaphylogeny resolves global patterns of mushroom evolution.</title>
        <authorList>
            <person name="Varga T."/>
            <person name="Krizsan K."/>
            <person name="Foldi C."/>
            <person name="Dima B."/>
            <person name="Sanchez-Garcia M."/>
            <person name="Sanchez-Ramirez S."/>
            <person name="Szollosi G.J."/>
            <person name="Szarkandi J.G."/>
            <person name="Papp V."/>
            <person name="Albert L."/>
            <person name="Andreopoulos W."/>
            <person name="Angelini C."/>
            <person name="Antonin V."/>
            <person name="Barry K.W."/>
            <person name="Bougher N.L."/>
            <person name="Buchanan P."/>
            <person name="Buyck B."/>
            <person name="Bense V."/>
            <person name="Catcheside P."/>
            <person name="Chovatia M."/>
            <person name="Cooper J."/>
            <person name="Damon W."/>
            <person name="Desjardin D."/>
            <person name="Finy P."/>
            <person name="Geml J."/>
            <person name="Haridas S."/>
            <person name="Hughes K."/>
            <person name="Justo A."/>
            <person name="Karasinski D."/>
            <person name="Kautmanova I."/>
            <person name="Kiss B."/>
            <person name="Kocsube S."/>
            <person name="Kotiranta H."/>
            <person name="LaButti K.M."/>
            <person name="Lechner B.E."/>
            <person name="Liimatainen K."/>
            <person name="Lipzen A."/>
            <person name="Lukacs Z."/>
            <person name="Mihaltcheva S."/>
            <person name="Morgado L.N."/>
            <person name="Niskanen T."/>
            <person name="Noordeloos M.E."/>
            <person name="Ohm R.A."/>
            <person name="Ortiz-Santana B."/>
            <person name="Ovrebo C."/>
            <person name="Racz N."/>
            <person name="Riley R."/>
            <person name="Savchenko A."/>
            <person name="Shiryaev A."/>
            <person name="Soop K."/>
            <person name="Spirin V."/>
            <person name="Szebenyi C."/>
            <person name="Tomsovsky M."/>
            <person name="Tulloss R.E."/>
            <person name="Uehling J."/>
            <person name="Grigoriev I.V."/>
            <person name="Vagvolgyi C."/>
            <person name="Papp T."/>
            <person name="Martin F.M."/>
            <person name="Miettinen O."/>
            <person name="Hibbett D.S."/>
            <person name="Nagy L.G."/>
        </authorList>
    </citation>
    <scope>NUCLEOTIDE SEQUENCE [LARGE SCALE GENOMIC DNA]</scope>
    <source>
        <strain evidence="6 7">HHB13444</strain>
    </source>
</reference>
<evidence type="ECO:0000256" key="3">
    <source>
        <dbReference type="ARBA" id="ARBA00022737"/>
    </source>
</evidence>
<dbReference type="GO" id="GO:0000027">
    <property type="term" value="P:ribosomal large subunit assembly"/>
    <property type="evidence" value="ECO:0007669"/>
    <property type="project" value="TreeGrafter"/>
</dbReference>
<dbReference type="AlphaFoldDB" id="A0A5C3PXL8"/>
<dbReference type="GO" id="GO:0005730">
    <property type="term" value="C:nucleolus"/>
    <property type="evidence" value="ECO:0007669"/>
    <property type="project" value="TreeGrafter"/>
</dbReference>
<evidence type="ECO:0000256" key="2">
    <source>
        <dbReference type="ARBA" id="ARBA00022574"/>
    </source>
</evidence>
<gene>
    <name evidence="6" type="ORF">K466DRAFT_574037</name>
</gene>
<dbReference type="Proteomes" id="UP000308197">
    <property type="component" value="Unassembled WGS sequence"/>
</dbReference>
<organism evidence="6 7">
    <name type="scientific">Polyporus arcularius HHB13444</name>
    <dbReference type="NCBI Taxonomy" id="1314778"/>
    <lineage>
        <taxon>Eukaryota</taxon>
        <taxon>Fungi</taxon>
        <taxon>Dikarya</taxon>
        <taxon>Basidiomycota</taxon>
        <taxon>Agaricomycotina</taxon>
        <taxon>Agaricomycetes</taxon>
        <taxon>Polyporales</taxon>
        <taxon>Polyporaceae</taxon>
        <taxon>Polyporus</taxon>
    </lineage>
</organism>
<comment type="subcellular location">
    <subcellularLocation>
        <location evidence="1">Nucleus</location>
    </subcellularLocation>
</comment>
<name>A0A5C3PXL8_9APHY</name>
<dbReference type="PANTHER" id="PTHR19848">
    <property type="entry name" value="WD40 REPEAT PROTEIN"/>
    <property type="match status" value="1"/>
</dbReference>
<evidence type="ECO:0000256" key="1">
    <source>
        <dbReference type="ARBA" id="ARBA00004123"/>
    </source>
</evidence>
<keyword evidence="7" id="KW-1185">Reference proteome</keyword>
<evidence type="ECO:0000256" key="5">
    <source>
        <dbReference type="PROSITE-ProRule" id="PRU00221"/>
    </source>
</evidence>
<proteinExistence type="predicted"/>
<evidence type="ECO:0000313" key="6">
    <source>
        <dbReference type="EMBL" id="TFK90843.1"/>
    </source>
</evidence>
<keyword evidence="3" id="KW-0677">Repeat</keyword>
<evidence type="ECO:0000256" key="4">
    <source>
        <dbReference type="ARBA" id="ARBA00023242"/>
    </source>
</evidence>
<accession>A0A5C3PXL8</accession>
<dbReference type="STRING" id="1314778.A0A5C3PXL8"/>
<keyword evidence="4" id="KW-0539">Nucleus</keyword>
<dbReference type="InterPro" id="IPR001680">
    <property type="entry name" value="WD40_rpt"/>
</dbReference>
<dbReference type="SMART" id="SM00320">
    <property type="entry name" value="WD40"/>
    <property type="match status" value="4"/>
</dbReference>
<dbReference type="InterPro" id="IPR036322">
    <property type="entry name" value="WD40_repeat_dom_sf"/>
</dbReference>
<protein>
    <submittedName>
        <fullName evidence="6">Uncharacterized protein</fullName>
    </submittedName>
</protein>
<sequence length="355" mass="38741">MIVDDREPPAPADNLPVYVSREGLKVHANKLNMEDEDPVPPDTQTPGAPTRIATAKSIGEDVLSQPPHASTPEDAFVIRCSPCSLIKLAMRRLSTLCGPGNCSARLWDDLFTETPSHVLSGHKGWVLNLATDGHAGHVRLWHPKTEKPRARVSVGGHTVSVNVVLWGRGGLIGKGVLYTASSDRTTRVWDANEESCLHILKNHAHWVTILVSKTSTDSEAQSLALARCHTLVSAAGELLIPDSDDHTLHPWSLFPSQTVSSDASSAVFGRGGKLKHRTRFPGYERHVAQGAFSRCGVSAAWDDSARIHDRGPQNIQAYDRTTDLPGHTDEVYYVHAVADKLVSGGRNTPFYLWEN</sequence>
<dbReference type="Gene3D" id="2.130.10.10">
    <property type="entry name" value="YVTN repeat-like/Quinoprotein amine dehydrogenase"/>
    <property type="match status" value="1"/>
</dbReference>
<feature type="repeat" description="WD" evidence="5">
    <location>
        <begin position="154"/>
        <end position="199"/>
    </location>
</feature>
<dbReference type="SUPFAM" id="SSF50978">
    <property type="entry name" value="WD40 repeat-like"/>
    <property type="match status" value="1"/>
</dbReference>
<dbReference type="InParanoid" id="A0A5C3PXL8"/>
<dbReference type="PANTHER" id="PTHR19848:SF0">
    <property type="entry name" value="NOTCHLESS PROTEIN HOMOLOG 1"/>
    <property type="match status" value="1"/>
</dbReference>
<keyword evidence="2 5" id="KW-0853">WD repeat</keyword>
<dbReference type="EMBL" id="ML211035">
    <property type="protein sequence ID" value="TFK90843.1"/>
    <property type="molecule type" value="Genomic_DNA"/>
</dbReference>
<dbReference type="FunCoup" id="A0A5C3PXL8">
    <property type="interactions" value="486"/>
</dbReference>
<dbReference type="InterPro" id="IPR015943">
    <property type="entry name" value="WD40/YVTN_repeat-like_dom_sf"/>
</dbReference>
<dbReference type="PROSITE" id="PS50082">
    <property type="entry name" value="WD_REPEATS_2"/>
    <property type="match status" value="1"/>
</dbReference>